<reference evidence="2" key="1">
    <citation type="submission" date="2015-08" db="EMBL/GenBank/DDBJ databases">
        <title>Fjat-14210 dsm16467.</title>
        <authorList>
            <person name="Liu B."/>
            <person name="Wang J."/>
            <person name="Zhu Y."/>
            <person name="Liu G."/>
            <person name="Chen Q."/>
            <person name="Chen Z."/>
            <person name="Lan J."/>
            <person name="Che J."/>
            <person name="Ge C."/>
            <person name="Shi H."/>
            <person name="Pan Z."/>
            <person name="Liu X."/>
        </authorList>
    </citation>
    <scope>NUCLEOTIDE SEQUENCE [LARGE SCALE GENOMIC DNA]</scope>
    <source>
        <strain evidence="2">DSM 16467</strain>
    </source>
</reference>
<sequence>MKKLLVCTNLLLGLVIFGVVDNSYSKAHEVSTASTFHEVALGVDLNGSITLLGDDELPFKH</sequence>
<proteinExistence type="predicted"/>
<protein>
    <submittedName>
        <fullName evidence="1">Uncharacterized protein</fullName>
    </submittedName>
</protein>
<accession>A0A0M0L5Z8</accession>
<dbReference type="PATRIC" id="fig|284581.3.peg.2471"/>
<name>A0A0M0L5Z8_9BACI</name>
<dbReference type="AlphaFoldDB" id="A0A0M0L5Z8"/>
<comment type="caution">
    <text evidence="1">The sequence shown here is derived from an EMBL/GenBank/DDBJ whole genome shotgun (WGS) entry which is preliminary data.</text>
</comment>
<dbReference type="Proteomes" id="UP000037558">
    <property type="component" value="Unassembled WGS sequence"/>
</dbReference>
<organism evidence="1 2">
    <name type="scientific">Priestia koreensis</name>
    <dbReference type="NCBI Taxonomy" id="284581"/>
    <lineage>
        <taxon>Bacteria</taxon>
        <taxon>Bacillati</taxon>
        <taxon>Bacillota</taxon>
        <taxon>Bacilli</taxon>
        <taxon>Bacillales</taxon>
        <taxon>Bacillaceae</taxon>
        <taxon>Priestia</taxon>
    </lineage>
</organism>
<dbReference type="EMBL" id="LILC01000013">
    <property type="protein sequence ID" value="KOO46495.1"/>
    <property type="molecule type" value="Genomic_DNA"/>
</dbReference>
<evidence type="ECO:0000313" key="2">
    <source>
        <dbReference type="Proteomes" id="UP000037558"/>
    </source>
</evidence>
<evidence type="ECO:0000313" key="1">
    <source>
        <dbReference type="EMBL" id="KOO46495.1"/>
    </source>
</evidence>
<keyword evidence="2" id="KW-1185">Reference proteome</keyword>
<dbReference type="RefSeq" id="WP_053401590.1">
    <property type="nucleotide sequence ID" value="NZ_JAUKEN010000001.1"/>
</dbReference>
<gene>
    <name evidence="1" type="ORF">AMD01_11770</name>
</gene>